<proteinExistence type="predicted"/>
<feature type="region of interest" description="Disordered" evidence="3">
    <location>
        <begin position="207"/>
        <end position="271"/>
    </location>
</feature>
<feature type="region of interest" description="Disordered" evidence="3">
    <location>
        <begin position="291"/>
        <end position="339"/>
    </location>
</feature>
<dbReference type="Proteomes" id="UP000279236">
    <property type="component" value="Unassembled WGS sequence"/>
</dbReference>
<feature type="region of interest" description="Disordered" evidence="3">
    <location>
        <begin position="441"/>
        <end position="462"/>
    </location>
</feature>
<keyword evidence="2" id="KW-0539">Nucleus</keyword>
<dbReference type="InterPro" id="IPR000156">
    <property type="entry name" value="Ran_bind_dom"/>
</dbReference>
<feature type="compositionally biased region" description="Basic and acidic residues" evidence="3">
    <location>
        <begin position="65"/>
        <end position="84"/>
    </location>
</feature>
<reference evidence="5 6" key="1">
    <citation type="submission" date="2018-11" db="EMBL/GenBank/DDBJ databases">
        <title>Genome sequence of Apiotrichum porosum DSM 27194.</title>
        <authorList>
            <person name="Aliyu H."/>
            <person name="Gorte O."/>
            <person name="Ochsenreither K."/>
        </authorList>
    </citation>
    <scope>NUCLEOTIDE SEQUENCE [LARGE SCALE GENOMIC DNA]</scope>
    <source>
        <strain evidence="5 6">DSM 27194</strain>
    </source>
</reference>
<dbReference type="GeneID" id="39594183"/>
<dbReference type="PANTHER" id="PTHR23138:SF142">
    <property type="entry name" value="RAN-BINDING PROTEIN 3B-RELATED"/>
    <property type="match status" value="1"/>
</dbReference>
<evidence type="ECO:0000313" key="6">
    <source>
        <dbReference type="Proteomes" id="UP000279236"/>
    </source>
</evidence>
<dbReference type="SMART" id="SM00160">
    <property type="entry name" value="RanBD"/>
    <property type="match status" value="1"/>
</dbReference>
<feature type="compositionally biased region" description="Low complexity" evidence="3">
    <location>
        <begin position="165"/>
        <end position="184"/>
    </location>
</feature>
<sequence length="462" mass="47887">MSAESMSLKRAREGSIDPGASETPSITPIAAKKNRLEEDTAADTDDETTAANSTAPAIEGQTVGEVRKKVEEMTWKEGDPKPKPQPENQSIAEEDEGDKSVDGNDESKGSNDGGDSSDWVKVDKPEAPASDEGGADSDTPSLKRKAGDDVEAASPGSDEKKRKSPAPAETASSSSTTPAAAAVEPPKKPMATFGAFSSKASPFASARSASPFASAGGSASPFASVSASPSPFGSAAAKATTAGPSALDGAAAAPATAAPALAKPASSASGFSASGFGSYSSAFSPFAKKPEATEETAKTEAASSTSFGDILKEKGNDDDTEEKKVTLDRQDVHTGEEEEETVYQTRVKLYAMEGNAWKERGVGALKLNKKRADGTHARLVMRAEGVLRVILNASLYVGMTCLEDGKHVRTTVFEGKERRHITFRTASPKVAAELSAIISEHTPLESRKTASPEAPRAADSEV</sequence>
<evidence type="ECO:0000256" key="3">
    <source>
        <dbReference type="SAM" id="MobiDB-lite"/>
    </source>
</evidence>
<dbReference type="EMBL" id="RSCE01000009">
    <property type="protein sequence ID" value="RSH79969.1"/>
    <property type="molecule type" value="Genomic_DNA"/>
</dbReference>
<protein>
    <recommendedName>
        <fullName evidence="4">RanBD1 domain-containing protein</fullName>
    </recommendedName>
</protein>
<evidence type="ECO:0000259" key="4">
    <source>
        <dbReference type="PROSITE" id="PS50196"/>
    </source>
</evidence>
<dbReference type="OrthoDB" id="185618at2759"/>
<comment type="caution">
    <text evidence="5">The sequence shown here is derived from an EMBL/GenBank/DDBJ whole genome shotgun (WGS) entry which is preliminary data.</text>
</comment>
<dbReference type="STRING" id="105984.A0A427XM10"/>
<dbReference type="InterPro" id="IPR011993">
    <property type="entry name" value="PH-like_dom_sf"/>
</dbReference>
<evidence type="ECO:0000256" key="2">
    <source>
        <dbReference type="ARBA" id="ARBA00023242"/>
    </source>
</evidence>
<gene>
    <name evidence="5" type="ORF">EHS24_009640</name>
</gene>
<dbReference type="GO" id="GO:0005634">
    <property type="term" value="C:nucleus"/>
    <property type="evidence" value="ECO:0007669"/>
    <property type="project" value="UniProtKB-SubCell"/>
</dbReference>
<feature type="compositionally biased region" description="Acidic residues" evidence="3">
    <location>
        <begin position="39"/>
        <end position="48"/>
    </location>
</feature>
<feature type="region of interest" description="Disordered" evidence="3">
    <location>
        <begin position="1"/>
        <end position="194"/>
    </location>
</feature>
<evidence type="ECO:0000313" key="5">
    <source>
        <dbReference type="EMBL" id="RSH79969.1"/>
    </source>
</evidence>
<dbReference type="PROSITE" id="PS50196">
    <property type="entry name" value="RANBD1"/>
    <property type="match status" value="1"/>
</dbReference>
<feature type="compositionally biased region" description="Basic and acidic residues" evidence="3">
    <location>
        <begin position="442"/>
        <end position="462"/>
    </location>
</feature>
<name>A0A427XM10_9TREE</name>
<evidence type="ECO:0000256" key="1">
    <source>
        <dbReference type="ARBA" id="ARBA00004123"/>
    </source>
</evidence>
<comment type="subcellular location">
    <subcellularLocation>
        <location evidence="1">Nucleus</location>
    </subcellularLocation>
</comment>
<dbReference type="Gene3D" id="2.30.29.30">
    <property type="entry name" value="Pleckstrin-homology domain (PH domain)/Phosphotyrosine-binding domain (PTB)"/>
    <property type="match status" value="1"/>
</dbReference>
<dbReference type="RefSeq" id="XP_028475078.1">
    <property type="nucleotide sequence ID" value="XM_028624910.1"/>
</dbReference>
<dbReference type="SUPFAM" id="SSF50729">
    <property type="entry name" value="PH domain-like"/>
    <property type="match status" value="1"/>
</dbReference>
<accession>A0A427XM10</accession>
<keyword evidence="6" id="KW-1185">Reference proteome</keyword>
<dbReference type="Pfam" id="PF00638">
    <property type="entry name" value="Ran_BP1"/>
    <property type="match status" value="1"/>
</dbReference>
<feature type="compositionally biased region" description="Basic and acidic residues" evidence="3">
    <location>
        <begin position="98"/>
        <end position="109"/>
    </location>
</feature>
<feature type="compositionally biased region" description="Basic and acidic residues" evidence="3">
    <location>
        <begin position="310"/>
        <end position="335"/>
    </location>
</feature>
<dbReference type="InterPro" id="IPR045255">
    <property type="entry name" value="RanBP1-like"/>
</dbReference>
<organism evidence="5 6">
    <name type="scientific">Apiotrichum porosum</name>
    <dbReference type="NCBI Taxonomy" id="105984"/>
    <lineage>
        <taxon>Eukaryota</taxon>
        <taxon>Fungi</taxon>
        <taxon>Dikarya</taxon>
        <taxon>Basidiomycota</taxon>
        <taxon>Agaricomycotina</taxon>
        <taxon>Tremellomycetes</taxon>
        <taxon>Trichosporonales</taxon>
        <taxon>Trichosporonaceae</taxon>
        <taxon>Apiotrichum</taxon>
    </lineage>
</organism>
<dbReference type="AlphaFoldDB" id="A0A427XM10"/>
<dbReference type="PANTHER" id="PTHR23138">
    <property type="entry name" value="RAN BINDING PROTEIN"/>
    <property type="match status" value="1"/>
</dbReference>
<feature type="domain" description="RanBD1" evidence="4">
    <location>
        <begin position="320"/>
        <end position="400"/>
    </location>
</feature>